<dbReference type="SUPFAM" id="SSF55729">
    <property type="entry name" value="Acyl-CoA N-acyltransferases (Nat)"/>
    <property type="match status" value="1"/>
</dbReference>
<evidence type="ECO:0000259" key="1">
    <source>
        <dbReference type="PROSITE" id="PS51186"/>
    </source>
</evidence>
<dbReference type="InterPro" id="IPR000182">
    <property type="entry name" value="GNAT_dom"/>
</dbReference>
<dbReference type="Gene3D" id="3.40.630.30">
    <property type="match status" value="1"/>
</dbReference>
<gene>
    <name evidence="2" type="ORF">K1718_03780</name>
</gene>
<feature type="domain" description="N-acetyltransferase" evidence="1">
    <location>
        <begin position="95"/>
        <end position="249"/>
    </location>
</feature>
<evidence type="ECO:0000313" key="2">
    <source>
        <dbReference type="EMBL" id="WFE90484.1"/>
    </source>
</evidence>
<dbReference type="RefSeq" id="WP_265679690.1">
    <property type="nucleotide sequence ID" value="NZ_CP120863.1"/>
</dbReference>
<dbReference type="InterPro" id="IPR016181">
    <property type="entry name" value="Acyl_CoA_acyltransferase"/>
</dbReference>
<dbReference type="Proteomes" id="UP001209803">
    <property type="component" value="Chromosome"/>
</dbReference>
<keyword evidence="3" id="KW-1185">Reference proteome</keyword>
<reference evidence="2 3" key="1">
    <citation type="submission" date="2023-03" db="EMBL/GenBank/DDBJ databases">
        <title>Roseibium porphyridii sp. nov. and Roseibium rhodosorbium sp. nov. isolated from marine algae, Porphyridium cruentum and Rhodosorus marinus, respectively.</title>
        <authorList>
            <person name="Lee M.W."/>
            <person name="Choi B.J."/>
            <person name="Lee J.K."/>
            <person name="Choi D.G."/>
            <person name="Baek J.H."/>
            <person name="Bayburt H."/>
            <person name="Kim J.M."/>
            <person name="Han D.M."/>
            <person name="Kim K.H."/>
            <person name="Jeon C.O."/>
        </authorList>
    </citation>
    <scope>NUCLEOTIDE SEQUENCE [LARGE SCALE GENOMIC DNA]</scope>
    <source>
        <strain evidence="2 3">KMA01</strain>
    </source>
</reference>
<proteinExistence type="predicted"/>
<protein>
    <submittedName>
        <fullName evidence="2">GNAT family N-acetyltransferase</fullName>
    </submittedName>
</protein>
<accession>A0ABY8F6U0</accession>
<evidence type="ECO:0000313" key="3">
    <source>
        <dbReference type="Proteomes" id="UP001209803"/>
    </source>
</evidence>
<name>A0ABY8F6U0_9HYPH</name>
<sequence length="249" mass="28067">MRRIRKNLITGQSPTHDASALRAALSAREANLLGENGLVHGQDRYVATASPGDLVLPLDQLNEEQKALLEERMGKLVSHTVGCGRELELSELVKDGVSIAEPSDIDALINLGAAIASETAYRSITFDPLRAREFAEMYLAETETHKIFVHKSRGRLQGALFGYVTDYIFSRDLMAAEELFYIYPEDRKSRIAIKLMRAFETWARTKSVIEICFSVSTQDQADRIGRFYEKMDYVRVGGVYKKKMQEHAT</sequence>
<dbReference type="EMBL" id="CP120863">
    <property type="protein sequence ID" value="WFE90484.1"/>
    <property type="molecule type" value="Genomic_DNA"/>
</dbReference>
<dbReference type="PROSITE" id="PS51186">
    <property type="entry name" value="GNAT"/>
    <property type="match status" value="1"/>
</dbReference>
<organism evidence="2 3">
    <name type="scientific">Roseibium porphyridii</name>
    <dbReference type="NCBI Taxonomy" id="2866279"/>
    <lineage>
        <taxon>Bacteria</taxon>
        <taxon>Pseudomonadati</taxon>
        <taxon>Pseudomonadota</taxon>
        <taxon>Alphaproteobacteria</taxon>
        <taxon>Hyphomicrobiales</taxon>
        <taxon>Stappiaceae</taxon>
        <taxon>Roseibium</taxon>
    </lineage>
</organism>